<reference evidence="2 3" key="1">
    <citation type="submission" date="2019-03" db="EMBL/GenBank/DDBJ databases">
        <title>First draft genome of Liparis tanakae, snailfish: a comprehensive survey of snailfish specific genes.</title>
        <authorList>
            <person name="Kim W."/>
            <person name="Song I."/>
            <person name="Jeong J.-H."/>
            <person name="Kim D."/>
            <person name="Kim S."/>
            <person name="Ryu S."/>
            <person name="Song J.Y."/>
            <person name="Lee S.K."/>
        </authorList>
    </citation>
    <scope>NUCLEOTIDE SEQUENCE [LARGE SCALE GENOMIC DNA]</scope>
    <source>
        <tissue evidence="2">Muscle</tissue>
    </source>
</reference>
<dbReference type="EMBL" id="SRLO01000279">
    <property type="protein sequence ID" value="TNN63174.1"/>
    <property type="molecule type" value="Genomic_DNA"/>
</dbReference>
<organism evidence="2 3">
    <name type="scientific">Liparis tanakae</name>
    <name type="common">Tanaka's snailfish</name>
    <dbReference type="NCBI Taxonomy" id="230148"/>
    <lineage>
        <taxon>Eukaryota</taxon>
        <taxon>Metazoa</taxon>
        <taxon>Chordata</taxon>
        <taxon>Craniata</taxon>
        <taxon>Vertebrata</taxon>
        <taxon>Euteleostomi</taxon>
        <taxon>Actinopterygii</taxon>
        <taxon>Neopterygii</taxon>
        <taxon>Teleostei</taxon>
        <taxon>Neoteleostei</taxon>
        <taxon>Acanthomorphata</taxon>
        <taxon>Eupercaria</taxon>
        <taxon>Perciformes</taxon>
        <taxon>Cottioidei</taxon>
        <taxon>Cottales</taxon>
        <taxon>Liparidae</taxon>
        <taxon>Liparis</taxon>
    </lineage>
</organism>
<keyword evidence="3" id="KW-1185">Reference proteome</keyword>
<evidence type="ECO:0000256" key="1">
    <source>
        <dbReference type="SAM" id="MobiDB-lite"/>
    </source>
</evidence>
<evidence type="ECO:0000313" key="2">
    <source>
        <dbReference type="EMBL" id="TNN63174.1"/>
    </source>
</evidence>
<gene>
    <name evidence="2" type="ORF">EYF80_026638</name>
</gene>
<sequence length="117" mass="12965">MLGLNNGVGLPPAHLVHAVFLDAKFPAEPSRRVRLGGVLLHLRPRGVSEVSAQAQQQQDVHGEQVEAEQQRRALARAERHPQHPHQTRAASPGLQETRGEGHDKVTTRSREGHYDDE</sequence>
<name>A0A4Z2HE48_9TELE</name>
<comment type="caution">
    <text evidence="2">The sequence shown here is derived from an EMBL/GenBank/DDBJ whole genome shotgun (WGS) entry which is preliminary data.</text>
</comment>
<feature type="compositionally biased region" description="Basic and acidic residues" evidence="1">
    <location>
        <begin position="60"/>
        <end position="81"/>
    </location>
</feature>
<protein>
    <submittedName>
        <fullName evidence="2">Uncharacterized protein</fullName>
    </submittedName>
</protein>
<dbReference type="Proteomes" id="UP000314294">
    <property type="component" value="Unassembled WGS sequence"/>
</dbReference>
<feature type="compositionally biased region" description="Basic and acidic residues" evidence="1">
    <location>
        <begin position="97"/>
        <end position="117"/>
    </location>
</feature>
<accession>A0A4Z2HE48</accession>
<evidence type="ECO:0000313" key="3">
    <source>
        <dbReference type="Proteomes" id="UP000314294"/>
    </source>
</evidence>
<proteinExistence type="predicted"/>
<feature type="region of interest" description="Disordered" evidence="1">
    <location>
        <begin position="50"/>
        <end position="117"/>
    </location>
</feature>
<dbReference type="AlphaFoldDB" id="A0A4Z2HE48"/>